<proteinExistence type="predicted"/>
<evidence type="ECO:0000313" key="1">
    <source>
        <dbReference type="Proteomes" id="UP000887579"/>
    </source>
</evidence>
<dbReference type="WBParaSite" id="ES5_v2.g14911.t1">
    <property type="protein sequence ID" value="ES5_v2.g14911.t1"/>
    <property type="gene ID" value="ES5_v2.g14911"/>
</dbReference>
<dbReference type="Proteomes" id="UP000887579">
    <property type="component" value="Unplaced"/>
</dbReference>
<protein>
    <submittedName>
        <fullName evidence="2">Uncharacterized protein</fullName>
    </submittedName>
</protein>
<evidence type="ECO:0000313" key="2">
    <source>
        <dbReference type="WBParaSite" id="ES5_v2.g14911.t1"/>
    </source>
</evidence>
<reference evidence="2" key="1">
    <citation type="submission" date="2022-11" db="UniProtKB">
        <authorList>
            <consortium name="WormBaseParasite"/>
        </authorList>
    </citation>
    <scope>IDENTIFICATION</scope>
</reference>
<accession>A0AC34FCP4</accession>
<name>A0AC34FCP4_9BILA</name>
<organism evidence="1 2">
    <name type="scientific">Panagrolaimus sp. ES5</name>
    <dbReference type="NCBI Taxonomy" id="591445"/>
    <lineage>
        <taxon>Eukaryota</taxon>
        <taxon>Metazoa</taxon>
        <taxon>Ecdysozoa</taxon>
        <taxon>Nematoda</taxon>
        <taxon>Chromadorea</taxon>
        <taxon>Rhabditida</taxon>
        <taxon>Tylenchina</taxon>
        <taxon>Panagrolaimomorpha</taxon>
        <taxon>Panagrolaimoidea</taxon>
        <taxon>Panagrolaimidae</taxon>
        <taxon>Panagrolaimus</taxon>
    </lineage>
</organism>
<sequence length="234" mass="25885">MCIIWLGKCVLILLFLLIGTISFGGCFASWRYVWNKEGGEIMYGVVPLGWITFTDNNVSKAYELEYKLCVNKEHVIGESGKFPEGTGFYGDGAVDTLIGIAFFICMFNIVWTIISFFACCCDKCFLNLLPVTTFVATVLMITATIIFAIDFDQFYGKTSLSFYPIGTNLIPNMNVTLPSPQVLKSDVPSGSPPKSGRYMTYGAGLYLTIVCIVLSVGAFILSSFVSFLRKFFCV</sequence>